<dbReference type="Proteomes" id="UP000076154">
    <property type="component" value="Unassembled WGS sequence"/>
</dbReference>
<accession>A0A369JUV1</accession>
<dbReference type="SUPFAM" id="SSF50998">
    <property type="entry name" value="Quinoprotein alcohol dehydrogenase-like"/>
    <property type="match status" value="1"/>
</dbReference>
<dbReference type="InterPro" id="IPR019775">
    <property type="entry name" value="WD40_repeat_CS"/>
</dbReference>
<name>A0A369JUV1_HYPMA</name>
<dbReference type="InterPro" id="IPR020472">
    <property type="entry name" value="WD40_PAC1"/>
</dbReference>
<dbReference type="Pfam" id="PF00400">
    <property type="entry name" value="WD40"/>
    <property type="match status" value="5"/>
</dbReference>
<dbReference type="InterPro" id="IPR011047">
    <property type="entry name" value="Quinoprotein_ADH-like_sf"/>
</dbReference>
<evidence type="ECO:0000256" key="1">
    <source>
        <dbReference type="ARBA" id="ARBA00022574"/>
    </source>
</evidence>
<evidence type="ECO:0000256" key="2">
    <source>
        <dbReference type="ARBA" id="ARBA00022737"/>
    </source>
</evidence>
<dbReference type="PANTHER" id="PTHR19848:SF8">
    <property type="entry name" value="F-BOX AND WD REPEAT DOMAIN CONTAINING 7"/>
    <property type="match status" value="1"/>
</dbReference>
<dbReference type="OrthoDB" id="3057867at2759"/>
<reference evidence="4" key="1">
    <citation type="submission" date="2018-04" db="EMBL/GenBank/DDBJ databases">
        <title>Whole genome sequencing of Hypsizygus marmoreus.</title>
        <authorList>
            <person name="Choi I.-G."/>
            <person name="Min B."/>
            <person name="Kim J.-G."/>
            <person name="Kim S."/>
            <person name="Oh Y.-L."/>
            <person name="Kong W.-S."/>
            <person name="Park H."/>
            <person name="Jeong J."/>
            <person name="Song E.-S."/>
        </authorList>
    </citation>
    <scope>NUCLEOTIDE SEQUENCE [LARGE SCALE GENOMIC DNA]</scope>
    <source>
        <strain evidence="4">51987-8</strain>
    </source>
</reference>
<dbReference type="InParanoid" id="A0A369JUV1"/>
<feature type="repeat" description="WD" evidence="3">
    <location>
        <begin position="341"/>
        <end position="372"/>
    </location>
</feature>
<dbReference type="SMART" id="SM00320">
    <property type="entry name" value="WD40"/>
    <property type="match status" value="6"/>
</dbReference>
<dbReference type="EMBL" id="LUEZ02000048">
    <property type="protein sequence ID" value="RDB23124.1"/>
    <property type="molecule type" value="Genomic_DNA"/>
</dbReference>
<evidence type="ECO:0000313" key="4">
    <source>
        <dbReference type="EMBL" id="RDB23124.1"/>
    </source>
</evidence>
<organism evidence="4 5">
    <name type="scientific">Hypsizygus marmoreus</name>
    <name type="common">White beech mushroom</name>
    <name type="synonym">Agaricus marmoreus</name>
    <dbReference type="NCBI Taxonomy" id="39966"/>
    <lineage>
        <taxon>Eukaryota</taxon>
        <taxon>Fungi</taxon>
        <taxon>Dikarya</taxon>
        <taxon>Basidiomycota</taxon>
        <taxon>Agaricomycotina</taxon>
        <taxon>Agaricomycetes</taxon>
        <taxon>Agaricomycetidae</taxon>
        <taxon>Agaricales</taxon>
        <taxon>Tricholomatineae</taxon>
        <taxon>Lyophyllaceae</taxon>
        <taxon>Hypsizygus</taxon>
    </lineage>
</organism>
<dbReference type="InterPro" id="IPR015943">
    <property type="entry name" value="WD40/YVTN_repeat-like_dom_sf"/>
</dbReference>
<dbReference type="PRINTS" id="PR00320">
    <property type="entry name" value="GPROTEINBRPT"/>
</dbReference>
<dbReference type="PROSITE" id="PS50294">
    <property type="entry name" value="WD_REPEATS_REGION"/>
    <property type="match status" value="2"/>
</dbReference>
<dbReference type="AlphaFoldDB" id="A0A369JUV1"/>
<evidence type="ECO:0000313" key="5">
    <source>
        <dbReference type="Proteomes" id="UP000076154"/>
    </source>
</evidence>
<proteinExistence type="predicted"/>
<dbReference type="Gene3D" id="2.130.10.10">
    <property type="entry name" value="YVTN repeat-like/Quinoprotein amine dehydrogenase"/>
    <property type="match status" value="2"/>
</dbReference>
<comment type="caution">
    <text evidence="4">The sequence shown here is derived from an EMBL/GenBank/DDBJ whole genome shotgun (WGS) entry which is preliminary data.</text>
</comment>
<protein>
    <submittedName>
        <fullName evidence="4">Vegetative incompatibility protein HET-E-1</fullName>
    </submittedName>
</protein>
<dbReference type="PROSITE" id="PS50082">
    <property type="entry name" value="WD_REPEATS_2"/>
    <property type="match status" value="3"/>
</dbReference>
<feature type="repeat" description="WD" evidence="3">
    <location>
        <begin position="298"/>
        <end position="339"/>
    </location>
</feature>
<dbReference type="PROSITE" id="PS00678">
    <property type="entry name" value="WD_REPEATS_1"/>
    <property type="match status" value="1"/>
</dbReference>
<gene>
    <name evidence="4" type="primary">HET-E1_5</name>
    <name evidence="4" type="ORF">Hypma_009792</name>
</gene>
<dbReference type="PANTHER" id="PTHR19848">
    <property type="entry name" value="WD40 REPEAT PROTEIN"/>
    <property type="match status" value="1"/>
</dbReference>
<dbReference type="InterPro" id="IPR001680">
    <property type="entry name" value="WD40_rpt"/>
</dbReference>
<keyword evidence="5" id="KW-1185">Reference proteome</keyword>
<keyword evidence="1 3" id="KW-0853">WD repeat</keyword>
<evidence type="ECO:0000256" key="3">
    <source>
        <dbReference type="PROSITE-ProRule" id="PRU00221"/>
    </source>
</evidence>
<dbReference type="CDD" id="cd00200">
    <property type="entry name" value="WD40"/>
    <property type="match status" value="1"/>
</dbReference>
<sequence length="372" mass="40850">MSMFDGAQDINIRGGHFSIVMGNVFYELQNDGQQIFPEPKPVPKPTHIFKETSKLTQPGYSPDGAVFSDDGIRVVAVSCKDPTVLIWAVESTTEIVLKDSPLSHRLTEDPSSWASFALLSPDGKRVALGPISVARPHTLGFVERVTTANAITLWDSVTGTVSRLKDDAGPFEYAAFSPRGDKLVTGSYHYIRIWDLLSQDEGVQGIGHFGAIFPVAFSPDGKWVASVGSYDKRILIWDAETVVLEYGPHTEYSQEMKADVKTLAFSPDGSRLAVGFEDGKIILMEVETGVIISQLMHFMGHAAWITCIVFSRDGKWMVSSSRDMSIRVWNVDTGLPISKPLKGHTGAVLTVADEKKIISSSQDDTIRVWSLQ</sequence>
<dbReference type="STRING" id="39966.A0A369JUV1"/>
<keyword evidence="2" id="KW-0677">Repeat</keyword>
<feature type="repeat" description="WD" evidence="3">
    <location>
        <begin position="205"/>
        <end position="241"/>
    </location>
</feature>